<feature type="transmembrane region" description="Helical" evidence="14">
    <location>
        <begin position="44"/>
        <end position="71"/>
    </location>
</feature>
<dbReference type="CDD" id="cd11065">
    <property type="entry name" value="CYP64-like"/>
    <property type="match status" value="1"/>
</dbReference>
<protein>
    <recommendedName>
        <fullName evidence="17">Cytochrome P450</fullName>
    </recommendedName>
</protein>
<evidence type="ECO:0000256" key="3">
    <source>
        <dbReference type="ARBA" id="ARBA00005179"/>
    </source>
</evidence>
<dbReference type="PRINTS" id="PR00463">
    <property type="entry name" value="EP450I"/>
</dbReference>
<dbReference type="InterPro" id="IPR001128">
    <property type="entry name" value="Cyt_P450"/>
</dbReference>
<reference evidence="16" key="1">
    <citation type="submission" date="2024-04" db="EMBL/GenBank/DDBJ databases">
        <authorList>
            <person name="Shaw F."/>
            <person name="Minotto A."/>
        </authorList>
    </citation>
    <scope>NUCLEOTIDE SEQUENCE [LARGE SCALE GENOMIC DNA]</scope>
</reference>
<keyword evidence="16" id="KW-1185">Reference proteome</keyword>
<evidence type="ECO:0000313" key="16">
    <source>
        <dbReference type="Proteomes" id="UP001497453"/>
    </source>
</evidence>
<evidence type="ECO:0000256" key="12">
    <source>
        <dbReference type="ARBA" id="ARBA00023136"/>
    </source>
</evidence>
<dbReference type="PRINTS" id="PR00385">
    <property type="entry name" value="P450"/>
</dbReference>
<accession>A0ABP1DIY0</accession>
<keyword evidence="7 13" id="KW-0479">Metal-binding</keyword>
<dbReference type="Pfam" id="PF00067">
    <property type="entry name" value="p450"/>
    <property type="match status" value="1"/>
</dbReference>
<evidence type="ECO:0000256" key="8">
    <source>
        <dbReference type="ARBA" id="ARBA00022989"/>
    </source>
</evidence>
<name>A0ABP1DIY0_9APHY</name>
<keyword evidence="9 13" id="KW-0560">Oxidoreductase</keyword>
<keyword evidence="10 13" id="KW-0408">Iron</keyword>
<evidence type="ECO:0000256" key="5">
    <source>
        <dbReference type="ARBA" id="ARBA00022617"/>
    </source>
</evidence>
<evidence type="ECO:0000256" key="2">
    <source>
        <dbReference type="ARBA" id="ARBA00004370"/>
    </source>
</evidence>
<keyword evidence="12 14" id="KW-0472">Membrane</keyword>
<gene>
    <name evidence="15" type="ORF">GFSPODELE1_LOCUS5959</name>
</gene>
<evidence type="ECO:0008006" key="17">
    <source>
        <dbReference type="Google" id="ProtNLM"/>
    </source>
</evidence>
<dbReference type="InterPro" id="IPR050364">
    <property type="entry name" value="Cytochrome_P450_fung"/>
</dbReference>
<evidence type="ECO:0000256" key="13">
    <source>
        <dbReference type="RuleBase" id="RU000461"/>
    </source>
</evidence>
<organism evidence="15 16">
    <name type="scientific">Somion occarium</name>
    <dbReference type="NCBI Taxonomy" id="3059160"/>
    <lineage>
        <taxon>Eukaryota</taxon>
        <taxon>Fungi</taxon>
        <taxon>Dikarya</taxon>
        <taxon>Basidiomycota</taxon>
        <taxon>Agaricomycotina</taxon>
        <taxon>Agaricomycetes</taxon>
        <taxon>Polyporales</taxon>
        <taxon>Cerrenaceae</taxon>
        <taxon>Somion</taxon>
    </lineage>
</organism>
<comment type="subcellular location">
    <subcellularLocation>
        <location evidence="2">Membrane</location>
    </subcellularLocation>
</comment>
<comment type="pathway">
    <text evidence="3">Secondary metabolite biosynthesis.</text>
</comment>
<evidence type="ECO:0000313" key="15">
    <source>
        <dbReference type="EMBL" id="CAL1706614.1"/>
    </source>
</evidence>
<dbReference type="Proteomes" id="UP001497453">
    <property type="component" value="Chromosome 4"/>
</dbReference>
<comment type="similarity">
    <text evidence="4 13">Belongs to the cytochrome P450 family.</text>
</comment>
<dbReference type="InterPro" id="IPR036396">
    <property type="entry name" value="Cyt_P450_sf"/>
</dbReference>
<evidence type="ECO:0000256" key="6">
    <source>
        <dbReference type="ARBA" id="ARBA00022692"/>
    </source>
</evidence>
<evidence type="ECO:0000256" key="7">
    <source>
        <dbReference type="ARBA" id="ARBA00022723"/>
    </source>
</evidence>
<dbReference type="SUPFAM" id="SSF48264">
    <property type="entry name" value="Cytochrome P450"/>
    <property type="match status" value="1"/>
</dbReference>
<evidence type="ECO:0000256" key="1">
    <source>
        <dbReference type="ARBA" id="ARBA00001971"/>
    </source>
</evidence>
<evidence type="ECO:0000256" key="11">
    <source>
        <dbReference type="ARBA" id="ARBA00023033"/>
    </source>
</evidence>
<proteinExistence type="inferred from homology"/>
<evidence type="ECO:0000256" key="9">
    <source>
        <dbReference type="ARBA" id="ARBA00023002"/>
    </source>
</evidence>
<evidence type="ECO:0000256" key="14">
    <source>
        <dbReference type="SAM" id="Phobius"/>
    </source>
</evidence>
<dbReference type="InterPro" id="IPR017972">
    <property type="entry name" value="Cyt_P450_CS"/>
</dbReference>
<comment type="cofactor">
    <cofactor evidence="1">
        <name>heme</name>
        <dbReference type="ChEBI" id="CHEBI:30413"/>
    </cofactor>
</comment>
<evidence type="ECO:0000256" key="4">
    <source>
        <dbReference type="ARBA" id="ARBA00010617"/>
    </source>
</evidence>
<keyword evidence="6 14" id="KW-0812">Transmembrane</keyword>
<dbReference type="PROSITE" id="PS00086">
    <property type="entry name" value="CYTOCHROME_P450"/>
    <property type="match status" value="1"/>
</dbReference>
<dbReference type="EMBL" id="OZ037947">
    <property type="protein sequence ID" value="CAL1706614.1"/>
    <property type="molecule type" value="Genomic_DNA"/>
</dbReference>
<dbReference type="PANTHER" id="PTHR46300">
    <property type="entry name" value="P450, PUTATIVE (EUROFUNG)-RELATED-RELATED"/>
    <property type="match status" value="1"/>
</dbReference>
<keyword evidence="5 13" id="KW-0349">Heme</keyword>
<keyword evidence="11 13" id="KW-0503">Monooxygenase</keyword>
<keyword evidence="8 14" id="KW-1133">Transmembrane helix</keyword>
<dbReference type="Gene3D" id="1.10.630.10">
    <property type="entry name" value="Cytochrome P450"/>
    <property type="match status" value="1"/>
</dbReference>
<sequence length="582" mass="66559">MCTYYFLFVEYGVYEANYYLQRRFYSGERYLLHHYATLGSRRPLAYLVSFSAAMQSAVLLGSVLIFCVWAFHRFQKAGSREPGLPPGPPTLPLIGNLHIFPSTRAHLKFTEWAKVYGEIYSLKIGTGTAVVLSSPKAVRELLDLRGATTSDRPPIHAIELVSRGYELPLSRYGPLWRTLRRAAHDMLTKEACMQHLPIQRAEACQVMYDFLEHPEQFYTHIHRYTTSVVLSVIFGIHCQKYENTFVEDFYDSQRQFERLLRPGGMPPVDVFPILKHIPEILAPWKTLCRDIRHRQRKLFFGLVDVCVERIKHGKRNECFMEYLLDNQERYNLDHEMLGYVGGSLLEAGSDTSAVFLQFFIACMVARPDIQARAQQEIDAVVGFKRIPELEDFESLPFLNAILNEVHRFRPITPTGLPHATTEDERVGEYVIPKGTTLFLNLWGIFQNEEYYERPGEFDPDRFLRSEFGTKSGADLTGMRNDLIFGAGRRICPGMHLAGNSIALNTMNFLWAFNLTPAKDSKTGEVIPVDLNETTDGILLIPKPFKCGIQPRSEAKAEMIRAQFKAAHSVFELFEQDVSISAK</sequence>
<dbReference type="PANTHER" id="PTHR46300:SF2">
    <property type="entry name" value="CYTOCHROME P450 MONOOXYGENASE ALNH-RELATED"/>
    <property type="match status" value="1"/>
</dbReference>
<evidence type="ECO:0000256" key="10">
    <source>
        <dbReference type="ARBA" id="ARBA00023004"/>
    </source>
</evidence>
<dbReference type="InterPro" id="IPR002401">
    <property type="entry name" value="Cyt_P450_E_grp-I"/>
</dbReference>